<name>A0A2J8ACC7_9CHLO</name>
<organism evidence="1 2">
    <name type="scientific">Tetrabaena socialis</name>
    <dbReference type="NCBI Taxonomy" id="47790"/>
    <lineage>
        <taxon>Eukaryota</taxon>
        <taxon>Viridiplantae</taxon>
        <taxon>Chlorophyta</taxon>
        <taxon>core chlorophytes</taxon>
        <taxon>Chlorophyceae</taxon>
        <taxon>CS clade</taxon>
        <taxon>Chlamydomonadales</taxon>
        <taxon>Tetrabaenaceae</taxon>
        <taxon>Tetrabaena</taxon>
    </lineage>
</organism>
<protein>
    <submittedName>
        <fullName evidence="1">Uncharacterized protein</fullName>
    </submittedName>
</protein>
<evidence type="ECO:0000313" key="1">
    <source>
        <dbReference type="EMBL" id="PNH10170.1"/>
    </source>
</evidence>
<comment type="caution">
    <text evidence="1">The sequence shown here is derived from an EMBL/GenBank/DDBJ whole genome shotgun (WGS) entry which is preliminary data.</text>
</comment>
<reference evidence="1 2" key="1">
    <citation type="journal article" date="2017" name="Mol. Biol. Evol.">
        <title>The 4-celled Tetrabaena socialis nuclear genome reveals the essential components for genetic control of cell number at the origin of multicellularity in the volvocine lineage.</title>
        <authorList>
            <person name="Featherston J."/>
            <person name="Arakaki Y."/>
            <person name="Hanschen E.R."/>
            <person name="Ferris P.J."/>
            <person name="Michod R.E."/>
            <person name="Olson B.J.S.C."/>
            <person name="Nozaki H."/>
            <person name="Durand P.M."/>
        </authorList>
    </citation>
    <scope>NUCLEOTIDE SEQUENCE [LARGE SCALE GENOMIC DNA]</scope>
    <source>
        <strain evidence="1 2">NIES-571</strain>
    </source>
</reference>
<dbReference type="Proteomes" id="UP000236333">
    <property type="component" value="Unassembled WGS sequence"/>
</dbReference>
<proteinExistence type="predicted"/>
<dbReference type="AlphaFoldDB" id="A0A2J8ACC7"/>
<keyword evidence="2" id="KW-1185">Reference proteome</keyword>
<dbReference type="EMBL" id="PGGS01000064">
    <property type="protein sequence ID" value="PNH10170.1"/>
    <property type="molecule type" value="Genomic_DNA"/>
</dbReference>
<evidence type="ECO:0000313" key="2">
    <source>
        <dbReference type="Proteomes" id="UP000236333"/>
    </source>
</evidence>
<gene>
    <name evidence="1" type="ORF">TSOC_003111</name>
</gene>
<accession>A0A2J8ACC7</accession>
<sequence length="183" mass="19312">MLAADATTCRSRLHVTNMDKLAPVCRPRNRSRICSNVAAAASAAAAAADDAAPPHVLKAVGLTYNDGASSTIHRQGTNAESAVCTRVKARIKVLFGELQTLGAFTQVNRVSGQSGGGQRMSGKACIPYDRLAIIPPCYAGVAKLPPAARSEVERRWAELSELVAAEVDHFVPSAGRAMRVFVL</sequence>